<dbReference type="InterPro" id="IPR021146">
    <property type="entry name" value="Phage_gp6-like_head-tail"/>
</dbReference>
<accession>A0A139QL13</accession>
<protein>
    <recommendedName>
        <fullName evidence="3">Phage head-tail adapter protein</fullName>
    </recommendedName>
</protein>
<dbReference type="Pfam" id="PF05135">
    <property type="entry name" value="Phage_connect_1"/>
    <property type="match status" value="1"/>
</dbReference>
<dbReference type="EMBL" id="LQZB01000205">
    <property type="protein sequence ID" value="KXU03178.1"/>
    <property type="molecule type" value="Genomic_DNA"/>
</dbReference>
<proteinExistence type="predicted"/>
<evidence type="ECO:0008006" key="3">
    <source>
        <dbReference type="Google" id="ProtNLM"/>
    </source>
</evidence>
<evidence type="ECO:0000313" key="1">
    <source>
        <dbReference type="EMBL" id="KXU03178.1"/>
    </source>
</evidence>
<evidence type="ECO:0000313" key="2">
    <source>
        <dbReference type="Proteomes" id="UP000070353"/>
    </source>
</evidence>
<dbReference type="OrthoDB" id="2237083at2"/>
<dbReference type="Proteomes" id="UP000070353">
    <property type="component" value="Unassembled WGS sequence"/>
</dbReference>
<reference evidence="1 2" key="1">
    <citation type="submission" date="2016-01" db="EMBL/GenBank/DDBJ databases">
        <title>Highly variable Streptococcus oralis are common among viridans streptococci isolated from primates.</title>
        <authorList>
            <person name="Denapaite D."/>
            <person name="Rieger M."/>
            <person name="Koendgen S."/>
            <person name="Brueckner R."/>
            <person name="Ochigava I."/>
            <person name="Kappeler P."/>
            <person name="Maetz-Rensing K."/>
            <person name="Leendertz F."/>
            <person name="Hakenbeck R."/>
        </authorList>
    </citation>
    <scope>NUCLEOTIDE SEQUENCE [LARGE SCALE GENOMIC DNA]</scope>
    <source>
        <strain evidence="1 2">DD24</strain>
    </source>
</reference>
<dbReference type="AlphaFoldDB" id="A0A139QL13"/>
<name>A0A139QL13_STROR</name>
<comment type="caution">
    <text evidence="1">The sequence shown here is derived from an EMBL/GenBank/DDBJ whole genome shotgun (WGS) entry which is preliminary data.</text>
</comment>
<dbReference type="PATRIC" id="fig|1303.84.peg.2123"/>
<organism evidence="1 2">
    <name type="scientific">Streptococcus oralis</name>
    <dbReference type="NCBI Taxonomy" id="1303"/>
    <lineage>
        <taxon>Bacteria</taxon>
        <taxon>Bacillati</taxon>
        <taxon>Bacillota</taxon>
        <taxon>Bacilli</taxon>
        <taxon>Lactobacillales</taxon>
        <taxon>Streptococcaceae</taxon>
        <taxon>Streptococcus</taxon>
    </lineage>
</organism>
<gene>
    <name evidence="1" type="ORF">SORDD24_01926</name>
</gene>
<sequence>MELEKLKQLTGEGDETVLSSLLLRSENIILSETNREKLTPALDRLLPELVIELYNRSGSEGEQSRSEGGISVTYSESGLSTGLLQRIRMHRLARVAGHVFEKE</sequence>
<dbReference type="RefSeq" id="WP_061410034.1">
    <property type="nucleotide sequence ID" value="NZ_KQ970762.1"/>
</dbReference>